<dbReference type="Pfam" id="PF06858">
    <property type="entry name" value="NOG1"/>
    <property type="match status" value="1"/>
</dbReference>
<dbReference type="AlphaFoldDB" id="A0A7J2RYS2"/>
<feature type="domain" description="OBG-type G" evidence="3">
    <location>
        <begin position="174"/>
        <end position="335"/>
    </location>
</feature>
<dbReference type="InterPro" id="IPR027417">
    <property type="entry name" value="P-loop_NTPase"/>
</dbReference>
<dbReference type="Gene3D" id="1.20.120.1190">
    <property type="match status" value="1"/>
</dbReference>
<reference evidence="4" key="1">
    <citation type="journal article" date="2020" name="mSystems">
        <title>Genome- and Community-Level Interaction Insights into Carbon Utilization and Element Cycling Functions of Hydrothermarchaeota in Hydrothermal Sediment.</title>
        <authorList>
            <person name="Zhou Z."/>
            <person name="Liu Y."/>
            <person name="Xu W."/>
            <person name="Pan J."/>
            <person name="Luo Z.H."/>
            <person name="Li M."/>
        </authorList>
    </citation>
    <scope>NUCLEOTIDE SEQUENCE [LARGE SCALE GENOMIC DNA]</scope>
    <source>
        <strain evidence="4">HyVt-386</strain>
    </source>
</reference>
<dbReference type="Proteomes" id="UP000885936">
    <property type="component" value="Unassembled WGS sequence"/>
</dbReference>
<dbReference type="InterPro" id="IPR041623">
    <property type="entry name" value="NOG1_N"/>
</dbReference>
<keyword evidence="1" id="KW-0547">Nucleotide-binding</keyword>
<sequence>MSETSRTAWRRELMGQERSENPYTRLPTILTADELMDKAMRRAVRARRGKRDVRAAERAMVMTASNILSDNLKRVIHRFPSLERLPPFYLELTDLLVGVNRLKFSLASINWASNKISAISRAALREMRREDPGAVRRRVFGRMGSIMREISDDIELLRETRELFKGMPSFRNCPTAAVAGFANVGKSSFVRSISSAKPQVAAYPFTTRAISLGEVRSGGRIYQIIDTPGLLDRPLHERNEIEMQAILALRNLADMIVFIVDPSETCGYSIEEQVRLLDEIRESFDLPLIVISNKVDLGAKFEGADLSVSSSTGEGIEDARKLILDVLDSLAGNQG</sequence>
<dbReference type="PANTHER" id="PTHR45759">
    <property type="entry name" value="NUCLEOLAR GTP-BINDING PROTEIN 1"/>
    <property type="match status" value="1"/>
</dbReference>
<organism evidence="4">
    <name type="scientific">Candidatus Syntropharchaeum butanivorans</name>
    <dbReference type="NCBI Taxonomy" id="1839936"/>
    <lineage>
        <taxon>Archaea</taxon>
        <taxon>Methanobacteriati</taxon>
        <taxon>Methanobacteriota</taxon>
        <taxon>Stenosarchaea group</taxon>
        <taxon>Methanomicrobia</taxon>
        <taxon>Methanosarcinales</taxon>
        <taxon>ANME-2 cluster</taxon>
        <taxon>Candidatus Syntropharchaeum</taxon>
    </lineage>
</organism>
<proteinExistence type="predicted"/>
<evidence type="ECO:0000256" key="2">
    <source>
        <dbReference type="ARBA" id="ARBA00023134"/>
    </source>
</evidence>
<accession>A0A7J2RYS2</accession>
<evidence type="ECO:0000259" key="3">
    <source>
        <dbReference type="PROSITE" id="PS51710"/>
    </source>
</evidence>
<evidence type="ECO:0000256" key="1">
    <source>
        <dbReference type="ARBA" id="ARBA00022741"/>
    </source>
</evidence>
<dbReference type="InterPro" id="IPR031167">
    <property type="entry name" value="G_OBG"/>
</dbReference>
<dbReference type="Pfam" id="PF17835">
    <property type="entry name" value="NOG1_N"/>
    <property type="match status" value="1"/>
</dbReference>
<keyword evidence="2" id="KW-0342">GTP-binding</keyword>
<evidence type="ECO:0000313" key="4">
    <source>
        <dbReference type="EMBL" id="HEC56386.1"/>
    </source>
</evidence>
<protein>
    <submittedName>
        <fullName evidence="4">GTP-binding protein</fullName>
    </submittedName>
</protein>
<dbReference type="Gene3D" id="3.40.50.300">
    <property type="entry name" value="P-loop containing nucleotide triphosphate hydrolases"/>
    <property type="match status" value="1"/>
</dbReference>
<dbReference type="PRINTS" id="PR00326">
    <property type="entry name" value="GTP1OBG"/>
</dbReference>
<dbReference type="InterPro" id="IPR010674">
    <property type="entry name" value="NOG1_Rossman_fold_dom"/>
</dbReference>
<name>A0A7J2RYS2_9EURY</name>
<dbReference type="InterPro" id="IPR006073">
    <property type="entry name" value="GTP-bd"/>
</dbReference>
<dbReference type="PROSITE" id="PS51710">
    <property type="entry name" value="G_OBG"/>
    <property type="match status" value="1"/>
</dbReference>
<gene>
    <name evidence="4" type="ORF">ENI32_00630</name>
</gene>
<comment type="caution">
    <text evidence="4">The sequence shown here is derived from an EMBL/GenBank/DDBJ whole genome shotgun (WGS) entry which is preliminary data.</text>
</comment>
<dbReference type="SUPFAM" id="SSF52540">
    <property type="entry name" value="P-loop containing nucleoside triphosphate hydrolases"/>
    <property type="match status" value="1"/>
</dbReference>
<dbReference type="CDD" id="cd01897">
    <property type="entry name" value="NOG"/>
    <property type="match status" value="1"/>
</dbReference>
<dbReference type="EMBL" id="DRIE01000009">
    <property type="protein sequence ID" value="HEC56386.1"/>
    <property type="molecule type" value="Genomic_DNA"/>
</dbReference>
<dbReference type="GO" id="GO:0005525">
    <property type="term" value="F:GTP binding"/>
    <property type="evidence" value="ECO:0007669"/>
    <property type="project" value="UniProtKB-KW"/>
</dbReference>